<comment type="caution">
    <text evidence="7">Lacks conserved residue(s) required for the propagation of feature annotation.</text>
</comment>
<keyword evidence="3 7" id="KW-0812">Transmembrane</keyword>
<feature type="transmembrane region" description="Helical" evidence="7">
    <location>
        <begin position="434"/>
        <end position="459"/>
    </location>
</feature>
<keyword evidence="5 7" id="KW-0472">Membrane</keyword>
<evidence type="ECO:0000256" key="7">
    <source>
        <dbReference type="RuleBase" id="RU368066"/>
    </source>
</evidence>
<evidence type="ECO:0000313" key="8">
    <source>
        <dbReference type="EMBL" id="KAK3235506.1"/>
    </source>
</evidence>
<proteinExistence type="inferred from homology"/>
<keyword evidence="4 7" id="KW-1133">Transmembrane helix</keyword>
<dbReference type="AlphaFoldDB" id="A0AAE0EP62"/>
<evidence type="ECO:0000256" key="1">
    <source>
        <dbReference type="ARBA" id="ARBA00004141"/>
    </source>
</evidence>
<comment type="caution">
    <text evidence="8">The sequence shown here is derived from an EMBL/GenBank/DDBJ whole genome shotgun (WGS) entry which is preliminary data.</text>
</comment>
<dbReference type="GO" id="GO:0005886">
    <property type="term" value="C:plasma membrane"/>
    <property type="evidence" value="ECO:0007669"/>
    <property type="project" value="UniProtKB-SubCell"/>
</dbReference>
<evidence type="ECO:0000256" key="4">
    <source>
        <dbReference type="ARBA" id="ARBA00022989"/>
    </source>
</evidence>
<comment type="function">
    <text evidence="7">Choline transporter.</text>
</comment>
<protein>
    <recommendedName>
        <fullName evidence="7">Choline transporter-like protein</fullName>
    </recommendedName>
</protein>
<keyword evidence="9" id="KW-1185">Reference proteome</keyword>
<evidence type="ECO:0000313" key="9">
    <source>
        <dbReference type="Proteomes" id="UP001190700"/>
    </source>
</evidence>
<dbReference type="Proteomes" id="UP001190700">
    <property type="component" value="Unassembled WGS sequence"/>
</dbReference>
<evidence type="ECO:0000256" key="3">
    <source>
        <dbReference type="ARBA" id="ARBA00022692"/>
    </source>
</evidence>
<gene>
    <name evidence="8" type="ORF">CYMTET_54296</name>
</gene>
<dbReference type="EMBL" id="LGRX02035276">
    <property type="protein sequence ID" value="KAK3235506.1"/>
    <property type="molecule type" value="Genomic_DNA"/>
</dbReference>
<accession>A0AAE0EP62</accession>
<keyword evidence="6" id="KW-0325">Glycoprotein</keyword>
<feature type="non-terminal residue" evidence="8">
    <location>
        <position position="511"/>
    </location>
</feature>
<dbReference type="Pfam" id="PF04515">
    <property type="entry name" value="Choline_transpo"/>
    <property type="match status" value="1"/>
</dbReference>
<comment type="similarity">
    <text evidence="2 7">Belongs to the CTL (choline transporter-like) family.</text>
</comment>
<name>A0AAE0EP62_9CHLO</name>
<feature type="transmembrane region" description="Helical" evidence="7">
    <location>
        <begin position="479"/>
        <end position="503"/>
    </location>
</feature>
<feature type="transmembrane region" description="Helical" evidence="7">
    <location>
        <begin position="272"/>
        <end position="298"/>
    </location>
</feature>
<evidence type="ECO:0000256" key="6">
    <source>
        <dbReference type="ARBA" id="ARBA00023180"/>
    </source>
</evidence>
<dbReference type="GO" id="GO:0022857">
    <property type="term" value="F:transmembrane transporter activity"/>
    <property type="evidence" value="ECO:0007669"/>
    <property type="project" value="UniProtKB-UniRule"/>
</dbReference>
<dbReference type="PANTHER" id="PTHR12385">
    <property type="entry name" value="CHOLINE TRANSPORTER-LIKE (SLC FAMILY 44)"/>
    <property type="match status" value="1"/>
</dbReference>
<comment type="subcellular location">
    <subcellularLocation>
        <location evidence="7">Cell membrane</location>
        <topology evidence="7">Multi-pass membrane protein</topology>
    </subcellularLocation>
    <subcellularLocation>
        <location evidence="1">Membrane</location>
        <topology evidence="1">Multi-pass membrane protein</topology>
    </subcellularLocation>
</comment>
<dbReference type="PANTHER" id="PTHR12385:SF14">
    <property type="entry name" value="CHOLINE TRANSPORTER-LIKE 2"/>
    <property type="match status" value="1"/>
</dbReference>
<sequence length="511" mass="56925">MATAEMNPSYEDPETTSKAKLDSVMTMSKIRPERRCRDLPFLILFFMFWIGMIIIASIGWSEGDPTILIFGLDYEGNLCNKGDLKGFKNRYWPDVNQLADINDLGYSLRDATSICLKGCPSPKATVNGAQSTVSWVCKYPASDVMSYDEWADMNYDYYNTLSDEDKQQSLNFNGSCWPVTLESTSQYWSCQYTGEYDNTTKDAWNELGGKSYGETSEVADKIEQMISDYLSEPAKVFERYISDLAKAWPVILVCGCVVSFFLSFLWLVLIRYFVACITWVSILLVNLLAIALTIFTYVKAGEASTSIALCPSQHLTAIACLKGCGYMAGSGGLKGCSCMASNGVVKGCGYVAGSGEGGPLYIQVATCVVKDGWLDQQKPRTWVLAAVWLFSSGDVERADCDLSDYATDSIKSCGYTVNFSTELQYMLLYHLFGLLWTLQFILAFTYCVIAGATANYYWTRGQVDAINASPVTSAMWRTFRYHMGSLAFGSLISAIFQFIRIIVKYIEDKSK</sequence>
<dbReference type="InterPro" id="IPR007603">
    <property type="entry name" value="Choline_transptr-like"/>
</dbReference>
<feature type="transmembrane region" description="Helical" evidence="7">
    <location>
        <begin position="39"/>
        <end position="60"/>
    </location>
</feature>
<feature type="transmembrane region" description="Helical" evidence="7">
    <location>
        <begin position="247"/>
        <end position="266"/>
    </location>
</feature>
<evidence type="ECO:0000256" key="2">
    <source>
        <dbReference type="ARBA" id="ARBA00007168"/>
    </source>
</evidence>
<organism evidence="8 9">
    <name type="scientific">Cymbomonas tetramitiformis</name>
    <dbReference type="NCBI Taxonomy" id="36881"/>
    <lineage>
        <taxon>Eukaryota</taxon>
        <taxon>Viridiplantae</taxon>
        <taxon>Chlorophyta</taxon>
        <taxon>Pyramimonadophyceae</taxon>
        <taxon>Pyramimonadales</taxon>
        <taxon>Pyramimonadaceae</taxon>
        <taxon>Cymbomonas</taxon>
    </lineage>
</organism>
<reference evidence="8 9" key="1">
    <citation type="journal article" date="2015" name="Genome Biol. Evol.">
        <title>Comparative Genomics of a Bacterivorous Green Alga Reveals Evolutionary Causalities and Consequences of Phago-Mixotrophic Mode of Nutrition.</title>
        <authorList>
            <person name="Burns J.A."/>
            <person name="Paasch A."/>
            <person name="Narechania A."/>
            <person name="Kim E."/>
        </authorList>
    </citation>
    <scope>NUCLEOTIDE SEQUENCE [LARGE SCALE GENOMIC DNA]</scope>
    <source>
        <strain evidence="8 9">PLY_AMNH</strain>
    </source>
</reference>
<evidence type="ECO:0000256" key="5">
    <source>
        <dbReference type="ARBA" id="ARBA00023136"/>
    </source>
</evidence>